<name>A0A423HXU3_9PSED</name>
<dbReference type="AlphaFoldDB" id="A0A423HXU3"/>
<evidence type="ECO:0000313" key="1">
    <source>
        <dbReference type="EMBL" id="RON18012.1"/>
    </source>
</evidence>
<dbReference type="RefSeq" id="WP_123435278.1">
    <property type="nucleotide sequence ID" value="NZ_MOBK01000009.1"/>
</dbReference>
<organism evidence="1 2">
    <name type="scientific">Pseudomonas brassicacearum</name>
    <dbReference type="NCBI Taxonomy" id="930166"/>
    <lineage>
        <taxon>Bacteria</taxon>
        <taxon>Pseudomonadati</taxon>
        <taxon>Pseudomonadota</taxon>
        <taxon>Gammaproteobacteria</taxon>
        <taxon>Pseudomonadales</taxon>
        <taxon>Pseudomonadaceae</taxon>
        <taxon>Pseudomonas</taxon>
    </lineage>
</organism>
<dbReference type="Proteomes" id="UP000285636">
    <property type="component" value="Unassembled WGS sequence"/>
</dbReference>
<protein>
    <submittedName>
        <fullName evidence="1">Uncharacterized protein</fullName>
    </submittedName>
</protein>
<gene>
    <name evidence="1" type="ORF">BK660_22275</name>
</gene>
<evidence type="ECO:0000313" key="2">
    <source>
        <dbReference type="Proteomes" id="UP000285636"/>
    </source>
</evidence>
<proteinExistence type="predicted"/>
<comment type="caution">
    <text evidence="1">The sequence shown here is derived from an EMBL/GenBank/DDBJ whole genome shotgun (WGS) entry which is preliminary data.</text>
</comment>
<reference evidence="1 2" key="1">
    <citation type="submission" date="2016-10" db="EMBL/GenBank/DDBJ databases">
        <title>Comparative genome analysis of multiple Pseudomonas spp. focuses on biocontrol and plant growth promoting traits.</title>
        <authorList>
            <person name="Tao X.-Y."/>
            <person name="Taylor C.G."/>
        </authorList>
    </citation>
    <scope>NUCLEOTIDE SEQUENCE [LARGE SCALE GENOMIC DNA]</scope>
    <source>
        <strain evidence="1 2">38D7</strain>
    </source>
</reference>
<sequence length="292" mass="33984">MSTLVYEFIAAQRRVLDRYTQFLSTLHPTFNTIPVVFERRRNSGHQLAVLARDSRLSNAPFNERYLQAFWGRTEETRLLCSAYLGDLNTFSRESLEITRQTSRNEPIGQVDFRLYSLSRSPTWKLFPPRNVKDLLHELFLRFDELRAAVRQLKYTITELYNESFGLKSVFIRAMNYQSCLCHSLPTVAEELFREAGTTPVWDITYPSRDASVRAAAYKADIALLFDGFVSVNSKMGLFIEEIYQRVNETMNELLRAKNTSKLSELNFKLGATVEGVHECMAMMNHFEEWLRK</sequence>
<accession>A0A423HXU3</accession>
<dbReference type="EMBL" id="MOBK01000009">
    <property type="protein sequence ID" value="RON18012.1"/>
    <property type="molecule type" value="Genomic_DNA"/>
</dbReference>